<accession>A0ABT4I7J2</accession>
<dbReference type="EMBL" id="JAPTMY010000011">
    <property type="protein sequence ID" value="MCZ0857698.1"/>
    <property type="molecule type" value="Genomic_DNA"/>
</dbReference>
<feature type="transmembrane region" description="Helical" evidence="2">
    <location>
        <begin position="183"/>
        <end position="204"/>
    </location>
</feature>
<dbReference type="Pfam" id="PF17173">
    <property type="entry name" value="DUF5129"/>
    <property type="match status" value="1"/>
</dbReference>
<dbReference type="InterPro" id="IPR033435">
    <property type="entry name" value="DUF5129"/>
</dbReference>
<evidence type="ECO:0000256" key="1">
    <source>
        <dbReference type="SAM" id="MobiDB-lite"/>
    </source>
</evidence>
<proteinExistence type="predicted"/>
<protein>
    <submittedName>
        <fullName evidence="4">DUF5129 domain-containing protein</fullName>
    </submittedName>
</protein>
<feature type="compositionally biased region" description="Gly residues" evidence="1">
    <location>
        <begin position="508"/>
        <end position="521"/>
    </location>
</feature>
<sequence>MSNTLIRWGGSRAVASLILKIVVVLLLVVGAPLLALWPFGRTHAPSVEVHDEAGVLQVDGTTSALEKLRFREDVTLVVVTLDAGYNSNFNSEVLAYARKNHPEWISASDPNYWADGLVILGVSPSGRWVGCYFGEDVKVDSALQRDIQDAGKKSFGQGRWAPGVEQMAARAADVMGRPIGSDLAVLFVSAVGVIGGLILAGAMIRTYVAARAAFAGARRHYAQVTTDYDATQIRAGLIPTNDAHGAQVLARFAWFEDRYAELTRAFGDFGEPRGAEWFAWGRRPEARRLRARAAELDSLDDAIANTSALLTMSEGWREAWRNEQGPVHEDLASFNRLCSSVQGAGRIDTTQDHAWVRATSGRMAAMTNELEAGTLSPSAALDELDTIAQDVRVRADFLARQALEADTSSYRDNRLRQYESSRNSWGSRNGDVYVGWWTMDGHRSSYDPAATIRINPSSPGASASGVRWTGSGTSSQFSTPISELVTGYDSASSWEPPSSSSSSSSSGFSGGGYSGGGGFSGAGSSSHF</sequence>
<organism evidence="4 5">
    <name type="scientific">Actinomyces israelii</name>
    <dbReference type="NCBI Taxonomy" id="1659"/>
    <lineage>
        <taxon>Bacteria</taxon>
        <taxon>Bacillati</taxon>
        <taxon>Actinomycetota</taxon>
        <taxon>Actinomycetes</taxon>
        <taxon>Actinomycetales</taxon>
        <taxon>Actinomycetaceae</taxon>
        <taxon>Actinomyces</taxon>
    </lineage>
</organism>
<dbReference type="RefSeq" id="WP_268917236.1">
    <property type="nucleotide sequence ID" value="NZ_JAPTMY010000011.1"/>
</dbReference>
<dbReference type="Gene3D" id="3.10.310.50">
    <property type="match status" value="1"/>
</dbReference>
<gene>
    <name evidence="4" type="ORF">OHJ16_06535</name>
</gene>
<evidence type="ECO:0000313" key="5">
    <source>
        <dbReference type="Proteomes" id="UP001072034"/>
    </source>
</evidence>
<reference evidence="4" key="1">
    <citation type="submission" date="2022-10" db="EMBL/GenBank/DDBJ databases">
        <title>Genome sequence of Actinomyces israelii ATCC 10048.</title>
        <authorList>
            <person name="Watt R.M."/>
            <person name="Tong W.M."/>
        </authorList>
    </citation>
    <scope>NUCLEOTIDE SEQUENCE</scope>
    <source>
        <strain evidence="4">ATCC 10048</strain>
    </source>
</reference>
<name>A0ABT4I7J2_9ACTO</name>
<feature type="compositionally biased region" description="Low complexity" evidence="1">
    <location>
        <begin position="490"/>
        <end position="507"/>
    </location>
</feature>
<evidence type="ECO:0000256" key="2">
    <source>
        <dbReference type="SAM" id="Phobius"/>
    </source>
</evidence>
<evidence type="ECO:0000313" key="4">
    <source>
        <dbReference type="EMBL" id="MCZ0857698.1"/>
    </source>
</evidence>
<feature type="compositionally biased region" description="Polar residues" evidence="1">
    <location>
        <begin position="470"/>
        <end position="481"/>
    </location>
</feature>
<keyword evidence="2" id="KW-0472">Membrane</keyword>
<feature type="domain" description="DUF5129" evidence="3">
    <location>
        <begin position="49"/>
        <end position="384"/>
    </location>
</feature>
<keyword evidence="2" id="KW-1133">Transmembrane helix</keyword>
<feature type="transmembrane region" description="Helical" evidence="2">
    <location>
        <begin position="17"/>
        <end position="37"/>
    </location>
</feature>
<comment type="caution">
    <text evidence="4">The sequence shown here is derived from an EMBL/GenBank/DDBJ whole genome shotgun (WGS) entry which is preliminary data.</text>
</comment>
<keyword evidence="5" id="KW-1185">Reference proteome</keyword>
<feature type="region of interest" description="Disordered" evidence="1">
    <location>
        <begin position="457"/>
        <end position="528"/>
    </location>
</feature>
<keyword evidence="2" id="KW-0812">Transmembrane</keyword>
<dbReference type="Proteomes" id="UP001072034">
    <property type="component" value="Unassembled WGS sequence"/>
</dbReference>
<evidence type="ECO:0000259" key="3">
    <source>
        <dbReference type="Pfam" id="PF17173"/>
    </source>
</evidence>